<organism evidence="1 2">
    <name type="scientific">Salarias fasciatus</name>
    <name type="common">Jewelled blenny</name>
    <name type="synonym">Blennius fasciatus</name>
    <dbReference type="NCBI Taxonomy" id="181472"/>
    <lineage>
        <taxon>Eukaryota</taxon>
        <taxon>Metazoa</taxon>
        <taxon>Chordata</taxon>
        <taxon>Craniata</taxon>
        <taxon>Vertebrata</taxon>
        <taxon>Euteleostomi</taxon>
        <taxon>Actinopterygii</taxon>
        <taxon>Neopterygii</taxon>
        <taxon>Teleostei</taxon>
        <taxon>Neoteleostei</taxon>
        <taxon>Acanthomorphata</taxon>
        <taxon>Ovalentaria</taxon>
        <taxon>Blenniimorphae</taxon>
        <taxon>Blenniiformes</taxon>
        <taxon>Blennioidei</taxon>
        <taxon>Blenniidae</taxon>
        <taxon>Salariinae</taxon>
        <taxon>Salarias</taxon>
    </lineage>
</organism>
<name>A0A672HAB2_SALFA</name>
<keyword evidence="2" id="KW-1185">Reference proteome</keyword>
<accession>A0A672HAB2</accession>
<evidence type="ECO:0000313" key="2">
    <source>
        <dbReference type="Proteomes" id="UP000472267"/>
    </source>
</evidence>
<protein>
    <submittedName>
        <fullName evidence="1">Uncharacterized protein</fullName>
    </submittedName>
</protein>
<sequence>MGVIIRPRYMELARTVKDEFPEADVSGFVGRSSEFDLEEQFPHLFHFVLVLPQIMKAVQDAHDGKTVQEITKSRAPCVIM</sequence>
<evidence type="ECO:0000313" key="1">
    <source>
        <dbReference type="Ensembl" id="ENSSFAP00005025924.1"/>
    </source>
</evidence>
<dbReference type="AlphaFoldDB" id="A0A672HAB2"/>
<reference evidence="1" key="3">
    <citation type="submission" date="2025-09" db="UniProtKB">
        <authorList>
            <consortium name="Ensembl"/>
        </authorList>
    </citation>
    <scope>IDENTIFICATION</scope>
</reference>
<reference evidence="1" key="2">
    <citation type="submission" date="2025-08" db="UniProtKB">
        <authorList>
            <consortium name="Ensembl"/>
        </authorList>
    </citation>
    <scope>IDENTIFICATION</scope>
</reference>
<dbReference type="Ensembl" id="ENSSFAT00005026949.1">
    <property type="protein sequence ID" value="ENSSFAP00005025924.1"/>
    <property type="gene ID" value="ENSSFAG00005013334.1"/>
</dbReference>
<dbReference type="InParanoid" id="A0A672HAB2"/>
<dbReference type="Proteomes" id="UP000472267">
    <property type="component" value="Chromosome 4"/>
</dbReference>
<reference evidence="1" key="1">
    <citation type="submission" date="2019-06" db="EMBL/GenBank/DDBJ databases">
        <authorList>
            <consortium name="Wellcome Sanger Institute Data Sharing"/>
        </authorList>
    </citation>
    <scope>NUCLEOTIDE SEQUENCE [LARGE SCALE GENOMIC DNA]</scope>
</reference>
<proteinExistence type="predicted"/>